<dbReference type="InterPro" id="IPR027383">
    <property type="entry name" value="Znf_put"/>
</dbReference>
<dbReference type="Proteomes" id="UP000186309">
    <property type="component" value="Chromosome"/>
</dbReference>
<gene>
    <name evidence="2" type="ORF">BSF38_04046</name>
</gene>
<evidence type="ECO:0000313" key="2">
    <source>
        <dbReference type="EMBL" id="APW62500.1"/>
    </source>
</evidence>
<sequence>MSRHGRWTRILTLHCETASELASQEMDEPLGFADHLALRAHILICRSCRRFQRQLLWMRLAARSRSRVGVLDQATLSPEARVRIAEALREGGNDDGPPP</sequence>
<dbReference type="KEGG" id="pbor:BSF38_04046"/>
<reference evidence="3" key="1">
    <citation type="submission" date="2016-12" db="EMBL/GenBank/DDBJ databases">
        <title>Comparative genomics of four Isosphaeraceae planctomycetes: a common pool of plasmids and glycoside hydrolase genes.</title>
        <authorList>
            <person name="Ivanova A."/>
        </authorList>
    </citation>
    <scope>NUCLEOTIDE SEQUENCE [LARGE SCALE GENOMIC DNA]</scope>
    <source>
        <strain evidence="3">PX4</strain>
    </source>
</reference>
<dbReference type="AlphaFoldDB" id="A0A1U7CU71"/>
<organism evidence="2 3">
    <name type="scientific">Paludisphaera borealis</name>
    <dbReference type="NCBI Taxonomy" id="1387353"/>
    <lineage>
        <taxon>Bacteria</taxon>
        <taxon>Pseudomonadati</taxon>
        <taxon>Planctomycetota</taxon>
        <taxon>Planctomycetia</taxon>
        <taxon>Isosphaerales</taxon>
        <taxon>Isosphaeraceae</taxon>
        <taxon>Paludisphaera</taxon>
    </lineage>
</organism>
<dbReference type="STRING" id="1387353.BSF38_04046"/>
<dbReference type="EMBL" id="CP019082">
    <property type="protein sequence ID" value="APW62500.1"/>
    <property type="molecule type" value="Genomic_DNA"/>
</dbReference>
<evidence type="ECO:0000313" key="3">
    <source>
        <dbReference type="Proteomes" id="UP000186309"/>
    </source>
</evidence>
<name>A0A1U7CU71_9BACT</name>
<evidence type="ECO:0000259" key="1">
    <source>
        <dbReference type="Pfam" id="PF13490"/>
    </source>
</evidence>
<proteinExistence type="predicted"/>
<dbReference type="RefSeq" id="WP_083713115.1">
    <property type="nucleotide sequence ID" value="NZ_CP019082.1"/>
</dbReference>
<keyword evidence="3" id="KW-1185">Reference proteome</keyword>
<dbReference type="Pfam" id="PF13490">
    <property type="entry name" value="zf-HC2"/>
    <property type="match status" value="1"/>
</dbReference>
<feature type="domain" description="Putative zinc-finger" evidence="1">
    <location>
        <begin position="15"/>
        <end position="49"/>
    </location>
</feature>
<protein>
    <recommendedName>
        <fullName evidence="1">Putative zinc-finger domain-containing protein</fullName>
    </recommendedName>
</protein>
<accession>A0A1U7CU71</accession>